<evidence type="ECO:0000259" key="8">
    <source>
        <dbReference type="Pfam" id="PF02687"/>
    </source>
</evidence>
<sequence>MNVISLAWANVRALRRRMYGLVALVSVGGAVCLGALGIADRAQSATDTGIGESAANRSITVDRPDGHPGTAPLTRLTTDRLAELPHVASVQHRAQASFGVATPAGDAALLYATTYRPALAPPVTESVRDRLFPLRPGEIVAPATSQGMDLSRLLGRHVDIETTRFVRPGEGTGVTGRARLVGVYDPTWQLDGPDAAYAADSDVVRWAAERAGQPTDRYLDSVGYDQLTVVAETAADVPEVMKSVQALGYPAVTLRQQLDALPVVLELIKLVGRVLLAVLGVLAFAGAVTVTGALSRQRVQEIGVLKAVGFRTRSVLAMLVTEMALAGTVAALIAAVLGALLGGIGAAVMRGSADLAPYAEGWVPLPTPTTLLALLVLTVLVVVTGALGPASRAARMSPADAMKDW</sequence>
<evidence type="ECO:0000256" key="2">
    <source>
        <dbReference type="ARBA" id="ARBA00022475"/>
    </source>
</evidence>
<keyword evidence="2" id="KW-1003">Cell membrane</keyword>
<organism evidence="9 10">
    <name type="scientific">Streptomyces phaeoluteigriseus</name>
    <dbReference type="NCBI Taxonomy" id="114686"/>
    <lineage>
        <taxon>Bacteria</taxon>
        <taxon>Bacillati</taxon>
        <taxon>Actinomycetota</taxon>
        <taxon>Actinomycetes</taxon>
        <taxon>Kitasatosporales</taxon>
        <taxon>Streptomycetaceae</taxon>
        <taxon>Streptomyces</taxon>
        <taxon>Streptomyces aurantiacus group</taxon>
    </lineage>
</organism>
<comment type="similarity">
    <text evidence="6">Belongs to the ABC-4 integral membrane protein family.</text>
</comment>
<protein>
    <submittedName>
        <fullName evidence="9">ABC transporter permease</fullName>
    </submittedName>
</protein>
<dbReference type="PANTHER" id="PTHR30572:SF4">
    <property type="entry name" value="ABC TRANSPORTER PERMEASE YTRF"/>
    <property type="match status" value="1"/>
</dbReference>
<evidence type="ECO:0000256" key="6">
    <source>
        <dbReference type="ARBA" id="ARBA00038076"/>
    </source>
</evidence>
<accession>A0ABY4ZJB5</accession>
<feature type="transmembrane region" description="Helical" evidence="7">
    <location>
        <begin position="315"/>
        <end position="348"/>
    </location>
</feature>
<feature type="domain" description="ABC3 transporter permease C-terminal" evidence="8">
    <location>
        <begin position="274"/>
        <end position="398"/>
    </location>
</feature>
<gene>
    <name evidence="9" type="ORF">NFX46_38405</name>
</gene>
<keyword evidence="5 7" id="KW-0472">Membrane</keyword>
<name>A0ABY4ZJB5_9ACTN</name>
<keyword evidence="3 7" id="KW-0812">Transmembrane</keyword>
<feature type="transmembrane region" description="Helical" evidence="7">
    <location>
        <begin position="274"/>
        <end position="294"/>
    </location>
</feature>
<dbReference type="Pfam" id="PF02687">
    <property type="entry name" value="FtsX"/>
    <property type="match status" value="1"/>
</dbReference>
<keyword evidence="10" id="KW-1185">Reference proteome</keyword>
<dbReference type="RefSeq" id="WP_252555868.1">
    <property type="nucleotide sequence ID" value="NZ_CP099468.1"/>
</dbReference>
<feature type="transmembrane region" description="Helical" evidence="7">
    <location>
        <begin position="368"/>
        <end position="387"/>
    </location>
</feature>
<evidence type="ECO:0000313" key="10">
    <source>
        <dbReference type="Proteomes" id="UP001056374"/>
    </source>
</evidence>
<dbReference type="Proteomes" id="UP001056374">
    <property type="component" value="Chromosome"/>
</dbReference>
<keyword evidence="4 7" id="KW-1133">Transmembrane helix</keyword>
<evidence type="ECO:0000313" key="9">
    <source>
        <dbReference type="EMBL" id="USQ89109.1"/>
    </source>
</evidence>
<proteinExistence type="inferred from homology"/>
<evidence type="ECO:0000256" key="7">
    <source>
        <dbReference type="SAM" id="Phobius"/>
    </source>
</evidence>
<dbReference type="InterPro" id="IPR050250">
    <property type="entry name" value="Macrolide_Exporter_MacB"/>
</dbReference>
<comment type="subcellular location">
    <subcellularLocation>
        <location evidence="1">Cell membrane</location>
        <topology evidence="1">Multi-pass membrane protein</topology>
    </subcellularLocation>
</comment>
<reference evidence="9" key="1">
    <citation type="submission" date="2022-06" db="EMBL/GenBank/DDBJ databases">
        <title>Complete genome sequence of soil microorganisms Streptomyces sp. Qhu-M197 isolated from Alpine meadows habitats on the Tibetan Plateau.</title>
        <authorList>
            <person name="Zhang B."/>
            <person name="Xiang X."/>
            <person name="Fan J."/>
        </authorList>
    </citation>
    <scope>NUCLEOTIDE SEQUENCE</scope>
    <source>
        <strain evidence="9">Qhu-M197</strain>
    </source>
</reference>
<dbReference type="PANTHER" id="PTHR30572">
    <property type="entry name" value="MEMBRANE COMPONENT OF TRANSPORTER-RELATED"/>
    <property type="match status" value="1"/>
</dbReference>
<evidence type="ECO:0000256" key="3">
    <source>
        <dbReference type="ARBA" id="ARBA00022692"/>
    </source>
</evidence>
<evidence type="ECO:0000256" key="1">
    <source>
        <dbReference type="ARBA" id="ARBA00004651"/>
    </source>
</evidence>
<evidence type="ECO:0000256" key="5">
    <source>
        <dbReference type="ARBA" id="ARBA00023136"/>
    </source>
</evidence>
<dbReference type="InterPro" id="IPR003838">
    <property type="entry name" value="ABC3_permease_C"/>
</dbReference>
<evidence type="ECO:0000256" key="4">
    <source>
        <dbReference type="ARBA" id="ARBA00022989"/>
    </source>
</evidence>
<dbReference type="EMBL" id="CP099468">
    <property type="protein sequence ID" value="USQ89109.1"/>
    <property type="molecule type" value="Genomic_DNA"/>
</dbReference>